<evidence type="ECO:0000256" key="3">
    <source>
        <dbReference type="ARBA" id="ARBA00022630"/>
    </source>
</evidence>
<dbReference type="PANTHER" id="PTHR43292">
    <property type="entry name" value="ACYL-COA DEHYDROGENASE"/>
    <property type="match status" value="1"/>
</dbReference>
<dbReference type="Pfam" id="PF00441">
    <property type="entry name" value="Acyl-CoA_dh_1"/>
    <property type="match status" value="1"/>
</dbReference>
<dbReference type="InterPro" id="IPR009100">
    <property type="entry name" value="AcylCoA_DH/oxidase_NM_dom_sf"/>
</dbReference>
<evidence type="ECO:0000256" key="6">
    <source>
        <dbReference type="RuleBase" id="RU362125"/>
    </source>
</evidence>
<dbReference type="RefSeq" id="WP_344309180.1">
    <property type="nucleotide sequence ID" value="NZ_BAAANO010000017.1"/>
</dbReference>
<evidence type="ECO:0000256" key="1">
    <source>
        <dbReference type="ARBA" id="ARBA00001974"/>
    </source>
</evidence>
<keyword evidence="3 6" id="KW-0285">Flavoprotein</keyword>
<feature type="domain" description="Acyl-CoA oxidase/dehydrogenase middle" evidence="8">
    <location>
        <begin position="129"/>
        <end position="222"/>
    </location>
</feature>
<feature type="domain" description="Acyl-CoA dehydrogenase/oxidase N-terminal" evidence="9">
    <location>
        <begin position="7"/>
        <end position="123"/>
    </location>
</feature>
<accession>A0ABN2TH61</accession>
<dbReference type="Proteomes" id="UP001500755">
    <property type="component" value="Unassembled WGS sequence"/>
</dbReference>
<keyword evidence="5 6" id="KW-0560">Oxidoreductase</keyword>
<evidence type="ECO:0000313" key="11">
    <source>
        <dbReference type="Proteomes" id="UP001500755"/>
    </source>
</evidence>
<dbReference type="Gene3D" id="2.40.110.10">
    <property type="entry name" value="Butyryl-CoA Dehydrogenase, subunit A, domain 2"/>
    <property type="match status" value="1"/>
</dbReference>
<dbReference type="InterPro" id="IPR009075">
    <property type="entry name" value="AcylCo_DH/oxidase_C"/>
</dbReference>
<comment type="similarity">
    <text evidence="2 6">Belongs to the acyl-CoA dehydrogenase family.</text>
</comment>
<feature type="domain" description="Acyl-CoA dehydrogenase/oxidase C-terminal" evidence="7">
    <location>
        <begin position="234"/>
        <end position="398"/>
    </location>
</feature>
<evidence type="ECO:0000259" key="8">
    <source>
        <dbReference type="Pfam" id="PF02770"/>
    </source>
</evidence>
<dbReference type="PANTHER" id="PTHR43292:SF3">
    <property type="entry name" value="ACYL-COA DEHYDROGENASE FADE29"/>
    <property type="match status" value="1"/>
</dbReference>
<comment type="caution">
    <text evidence="10">The sequence shown here is derived from an EMBL/GenBank/DDBJ whole genome shotgun (WGS) entry which is preliminary data.</text>
</comment>
<name>A0ABN2TH61_9MICO</name>
<evidence type="ECO:0000256" key="2">
    <source>
        <dbReference type="ARBA" id="ARBA00009347"/>
    </source>
</evidence>
<dbReference type="Pfam" id="PF02770">
    <property type="entry name" value="Acyl-CoA_dh_M"/>
    <property type="match status" value="1"/>
</dbReference>
<evidence type="ECO:0000259" key="9">
    <source>
        <dbReference type="Pfam" id="PF02771"/>
    </source>
</evidence>
<dbReference type="InterPro" id="IPR013786">
    <property type="entry name" value="AcylCoA_DH/ox_N"/>
</dbReference>
<dbReference type="SUPFAM" id="SSF56645">
    <property type="entry name" value="Acyl-CoA dehydrogenase NM domain-like"/>
    <property type="match status" value="1"/>
</dbReference>
<dbReference type="Gene3D" id="1.10.540.10">
    <property type="entry name" value="Acyl-CoA dehydrogenase/oxidase, N-terminal domain"/>
    <property type="match status" value="1"/>
</dbReference>
<organism evidence="10 11">
    <name type="scientific">Brevibacterium samyangense</name>
    <dbReference type="NCBI Taxonomy" id="366888"/>
    <lineage>
        <taxon>Bacteria</taxon>
        <taxon>Bacillati</taxon>
        <taxon>Actinomycetota</taxon>
        <taxon>Actinomycetes</taxon>
        <taxon>Micrococcales</taxon>
        <taxon>Brevibacteriaceae</taxon>
        <taxon>Brevibacterium</taxon>
    </lineage>
</organism>
<dbReference type="InterPro" id="IPR006091">
    <property type="entry name" value="Acyl-CoA_Oxase/DH_mid-dom"/>
</dbReference>
<keyword evidence="4 6" id="KW-0274">FAD</keyword>
<comment type="cofactor">
    <cofactor evidence="1 6">
        <name>FAD</name>
        <dbReference type="ChEBI" id="CHEBI:57692"/>
    </cofactor>
</comment>
<evidence type="ECO:0000313" key="10">
    <source>
        <dbReference type="EMBL" id="GAA2008919.1"/>
    </source>
</evidence>
<gene>
    <name evidence="10" type="ORF">GCM10009755_19370</name>
</gene>
<keyword evidence="11" id="KW-1185">Reference proteome</keyword>
<proteinExistence type="inferred from homology"/>
<sequence>MDITPSADLEAFRAEVAAFLDSAPTDEIREAGRKTTSAFAPFDQAMEWQRILHSRGWAAPDWPEEYGGPGWTVEQRYVFADEYQKRGLPPLLPNSLKMVGPLLMDLGSEEQKQKYLPGILAGEDYWTQGYSEPDAGSDLAALQCSAVADGDDYIINGSKIWTTFAFRANRMFMLVRTDSSGRKQEGITFLLLERTDYPGMEIRPIIGLDGQPEQCEVFFTDVRVPQSSRVGEENDGWTVAKHLLKHERGGSAASPALRRHLERIRESAARTPSPFGGTLAEQADFQQKLGELEVDVASQEHFEKLSISGHPLARDPAFPSLNKLTNSELTQRISVLMTETVGLDGLPDQRDAHVVGSDAPELGDDLALVATAFYLNSRATSIYAGTNEVQRDLVARTLVPRATGAKK</sequence>
<dbReference type="InterPro" id="IPR037069">
    <property type="entry name" value="AcylCoA_DH/ox_N_sf"/>
</dbReference>
<reference evidence="10 11" key="1">
    <citation type="journal article" date="2019" name="Int. J. Syst. Evol. Microbiol.">
        <title>The Global Catalogue of Microorganisms (GCM) 10K type strain sequencing project: providing services to taxonomists for standard genome sequencing and annotation.</title>
        <authorList>
            <consortium name="The Broad Institute Genomics Platform"/>
            <consortium name="The Broad Institute Genome Sequencing Center for Infectious Disease"/>
            <person name="Wu L."/>
            <person name="Ma J."/>
        </authorList>
    </citation>
    <scope>NUCLEOTIDE SEQUENCE [LARGE SCALE GENOMIC DNA]</scope>
    <source>
        <strain evidence="10 11">JCM 14546</strain>
    </source>
</reference>
<evidence type="ECO:0000259" key="7">
    <source>
        <dbReference type="Pfam" id="PF00441"/>
    </source>
</evidence>
<dbReference type="SUPFAM" id="SSF47203">
    <property type="entry name" value="Acyl-CoA dehydrogenase C-terminal domain-like"/>
    <property type="match status" value="1"/>
</dbReference>
<dbReference type="InterPro" id="IPR052161">
    <property type="entry name" value="Mycobact_Acyl-CoA_DH"/>
</dbReference>
<evidence type="ECO:0000256" key="5">
    <source>
        <dbReference type="ARBA" id="ARBA00023002"/>
    </source>
</evidence>
<dbReference type="InterPro" id="IPR036250">
    <property type="entry name" value="AcylCo_DH-like_C"/>
</dbReference>
<evidence type="ECO:0000256" key="4">
    <source>
        <dbReference type="ARBA" id="ARBA00022827"/>
    </source>
</evidence>
<dbReference type="Pfam" id="PF02771">
    <property type="entry name" value="Acyl-CoA_dh_N"/>
    <property type="match status" value="1"/>
</dbReference>
<dbReference type="InterPro" id="IPR046373">
    <property type="entry name" value="Acyl-CoA_Oxase/DH_mid-dom_sf"/>
</dbReference>
<dbReference type="EMBL" id="BAAANO010000017">
    <property type="protein sequence ID" value="GAA2008919.1"/>
    <property type="molecule type" value="Genomic_DNA"/>
</dbReference>
<protein>
    <submittedName>
        <fullName evidence="10">Acyl-CoA dehydrogenase family protein</fullName>
    </submittedName>
</protein>
<dbReference type="Gene3D" id="1.20.140.10">
    <property type="entry name" value="Butyryl-CoA Dehydrogenase, subunit A, domain 3"/>
    <property type="match status" value="1"/>
</dbReference>